<dbReference type="EMBL" id="BAAAHQ010000041">
    <property type="protein sequence ID" value="GAA0947971.1"/>
    <property type="molecule type" value="Genomic_DNA"/>
</dbReference>
<feature type="domain" description="N-acetyltransferase" evidence="1">
    <location>
        <begin position="32"/>
        <end position="184"/>
    </location>
</feature>
<name>A0ABN1QX03_9ACTN</name>
<comment type="caution">
    <text evidence="2">The sequence shown here is derived from an EMBL/GenBank/DDBJ whole genome shotgun (WGS) entry which is preliminary data.</text>
</comment>
<evidence type="ECO:0000313" key="2">
    <source>
        <dbReference type="EMBL" id="GAA0947971.1"/>
    </source>
</evidence>
<gene>
    <name evidence="2" type="ORF">GCM10009560_64920</name>
</gene>
<dbReference type="PROSITE" id="PS51186">
    <property type="entry name" value="GNAT"/>
    <property type="match status" value="1"/>
</dbReference>
<evidence type="ECO:0000259" key="1">
    <source>
        <dbReference type="PROSITE" id="PS51186"/>
    </source>
</evidence>
<evidence type="ECO:0000313" key="3">
    <source>
        <dbReference type="Proteomes" id="UP001501578"/>
    </source>
</evidence>
<dbReference type="InterPro" id="IPR000182">
    <property type="entry name" value="GNAT_dom"/>
</dbReference>
<accession>A0ABN1QX03</accession>
<dbReference type="RefSeq" id="WP_343953991.1">
    <property type="nucleotide sequence ID" value="NZ_BAAAHQ010000041.1"/>
</dbReference>
<keyword evidence="3" id="KW-1185">Reference proteome</keyword>
<dbReference type="Pfam" id="PF00583">
    <property type="entry name" value="Acetyltransf_1"/>
    <property type="match status" value="1"/>
</dbReference>
<dbReference type="Gene3D" id="3.40.630.30">
    <property type="match status" value="1"/>
</dbReference>
<dbReference type="SUPFAM" id="SSF55729">
    <property type="entry name" value="Acyl-CoA N-acyltransferases (Nat)"/>
    <property type="match status" value="1"/>
</dbReference>
<protein>
    <recommendedName>
        <fullName evidence="1">N-acetyltransferase domain-containing protein</fullName>
    </recommendedName>
</protein>
<proteinExistence type="predicted"/>
<sequence>MIDEVTFQRVNAVGARTHRGLVADIHRDAYAERITTGEEFAADRAFMDRFDAYTARQGFDLVFGHLPGKGGVSAVGQAWGWALDARSRWWSGLESEPEPGFTIESGTRTFALSEIMVRRAFTGRGFARALHDELLRTRTEERATLLVRPDNTRAYAAYTRWGWRQMGRLRPGWPAAPLMDVLILDRWPTR</sequence>
<reference evidence="2 3" key="1">
    <citation type="journal article" date="2019" name="Int. J. Syst. Evol. Microbiol.">
        <title>The Global Catalogue of Microorganisms (GCM) 10K type strain sequencing project: providing services to taxonomists for standard genome sequencing and annotation.</title>
        <authorList>
            <consortium name="The Broad Institute Genomics Platform"/>
            <consortium name="The Broad Institute Genome Sequencing Center for Infectious Disease"/>
            <person name="Wu L."/>
            <person name="Ma J."/>
        </authorList>
    </citation>
    <scope>NUCLEOTIDE SEQUENCE [LARGE SCALE GENOMIC DNA]</scope>
    <source>
        <strain evidence="2 3">JCM 11136</strain>
    </source>
</reference>
<organism evidence="2 3">
    <name type="scientific">Nonomuraea longicatena</name>
    <dbReference type="NCBI Taxonomy" id="83682"/>
    <lineage>
        <taxon>Bacteria</taxon>
        <taxon>Bacillati</taxon>
        <taxon>Actinomycetota</taxon>
        <taxon>Actinomycetes</taxon>
        <taxon>Streptosporangiales</taxon>
        <taxon>Streptosporangiaceae</taxon>
        <taxon>Nonomuraea</taxon>
    </lineage>
</organism>
<dbReference type="Proteomes" id="UP001501578">
    <property type="component" value="Unassembled WGS sequence"/>
</dbReference>
<dbReference type="InterPro" id="IPR016181">
    <property type="entry name" value="Acyl_CoA_acyltransferase"/>
</dbReference>